<dbReference type="InParanoid" id="A0A6P7GJR4"/>
<dbReference type="AlphaFoldDB" id="A0A6P7GJR4"/>
<accession>A0A6P7GJR4</accession>
<organism evidence="1">
    <name type="scientific">Diabrotica virgifera virgifera</name>
    <name type="common">western corn rootworm</name>
    <dbReference type="NCBI Taxonomy" id="50390"/>
    <lineage>
        <taxon>Eukaryota</taxon>
        <taxon>Metazoa</taxon>
        <taxon>Ecdysozoa</taxon>
        <taxon>Arthropoda</taxon>
        <taxon>Hexapoda</taxon>
        <taxon>Insecta</taxon>
        <taxon>Pterygota</taxon>
        <taxon>Neoptera</taxon>
        <taxon>Endopterygota</taxon>
        <taxon>Coleoptera</taxon>
        <taxon>Polyphaga</taxon>
        <taxon>Cucujiformia</taxon>
        <taxon>Chrysomeloidea</taxon>
        <taxon>Chrysomelidae</taxon>
        <taxon>Galerucinae</taxon>
        <taxon>Diabroticina</taxon>
        <taxon>Diabroticites</taxon>
        <taxon>Diabrotica</taxon>
    </lineage>
</organism>
<protein>
    <submittedName>
        <fullName evidence="1">Uncharacterized protein LOC114339719</fullName>
    </submittedName>
</protein>
<proteinExistence type="predicted"/>
<name>A0A6P7GJR4_DIAVI</name>
<dbReference type="RefSeq" id="XP_028146197.1">
    <property type="nucleotide sequence ID" value="XM_028290396.1"/>
</dbReference>
<sequence length="148" mass="17284">MDIGEQLDKQMANLRTYFKAQAESSTFHRSICAVDDSTPLKLREQEMRINHLSKDEKMRTWMGKPLHGRHLNEVNQEYVDSRASNYWLVSGKMFSETEVFLLAIQDQVIPTRNYLKRSSGPKRQIPIWMSSPRIHPTSYWGLPGVCRN</sequence>
<evidence type="ECO:0000313" key="1">
    <source>
        <dbReference type="RefSeq" id="XP_028146197.1"/>
    </source>
</evidence>
<reference evidence="1" key="1">
    <citation type="submission" date="2025-08" db="UniProtKB">
        <authorList>
            <consortium name="RefSeq"/>
        </authorList>
    </citation>
    <scope>IDENTIFICATION</scope>
    <source>
        <tissue evidence="1">Whole insect</tissue>
    </source>
</reference>
<gene>
    <name evidence="1" type="primary">LOC114339719</name>
</gene>